<comment type="caution">
    <text evidence="1">The sequence shown here is derived from an EMBL/GenBank/DDBJ whole genome shotgun (WGS) entry which is preliminary data.</text>
</comment>
<gene>
    <name evidence="1" type="ORF">CK203_055547</name>
</gene>
<dbReference type="EMBL" id="QGNW01000320">
    <property type="protein sequence ID" value="RVW76972.1"/>
    <property type="molecule type" value="Genomic_DNA"/>
</dbReference>
<dbReference type="Gene3D" id="3.30.420.10">
    <property type="entry name" value="Ribonuclease H-like superfamily/Ribonuclease H"/>
    <property type="match status" value="2"/>
</dbReference>
<name>A0A438GXP3_VITVI</name>
<dbReference type="InterPro" id="IPR012337">
    <property type="entry name" value="RNaseH-like_sf"/>
</dbReference>
<protein>
    <submittedName>
        <fullName evidence="1">Uncharacterized protein</fullName>
    </submittedName>
</protein>
<dbReference type="AlphaFoldDB" id="A0A438GXP3"/>
<dbReference type="PANTHER" id="PTHR48475:SF2">
    <property type="entry name" value="RIBONUCLEASE H"/>
    <property type="match status" value="1"/>
</dbReference>
<dbReference type="PANTHER" id="PTHR48475">
    <property type="entry name" value="RIBONUCLEASE H"/>
    <property type="match status" value="1"/>
</dbReference>
<accession>A0A438GXP3</accession>
<evidence type="ECO:0000313" key="1">
    <source>
        <dbReference type="EMBL" id="RVW76972.1"/>
    </source>
</evidence>
<reference evidence="1 2" key="1">
    <citation type="journal article" date="2018" name="PLoS Genet.">
        <title>Population sequencing reveals clonal diversity and ancestral inbreeding in the grapevine cultivar Chardonnay.</title>
        <authorList>
            <person name="Roach M.J."/>
            <person name="Johnson D.L."/>
            <person name="Bohlmann J."/>
            <person name="van Vuuren H.J."/>
            <person name="Jones S.J."/>
            <person name="Pretorius I.S."/>
            <person name="Schmidt S.A."/>
            <person name="Borneman A.R."/>
        </authorList>
    </citation>
    <scope>NUCLEOTIDE SEQUENCE [LARGE SCALE GENOMIC DNA]</scope>
    <source>
        <strain evidence="2">cv. Chardonnay</strain>
        <tissue evidence="1">Leaf</tissue>
    </source>
</reference>
<dbReference type="GO" id="GO:0003676">
    <property type="term" value="F:nucleic acid binding"/>
    <property type="evidence" value="ECO:0007669"/>
    <property type="project" value="InterPro"/>
</dbReference>
<dbReference type="InterPro" id="IPR036397">
    <property type="entry name" value="RNaseH_sf"/>
</dbReference>
<evidence type="ECO:0000313" key="2">
    <source>
        <dbReference type="Proteomes" id="UP000288805"/>
    </source>
</evidence>
<dbReference type="Proteomes" id="UP000288805">
    <property type="component" value="Unassembled WGS sequence"/>
</dbReference>
<proteinExistence type="predicted"/>
<sequence length="703" mass="80042">MGNLVSGGPLGSVSRRLDNMLSMPFHRLPTNSVNNFRDLLKAVLQVESYSMDIVSKSLKGVSARVHPSLYASPRSLRKLWTFCSNAQINAPCLRMTSEQPLRQGGPQQSSQASFTPLGISYEKLLPIICELSNFRCPEPIKMDLAKKDQSRKCTYHKEHGHTTKQCKSLHYLVKKLIRVGHLKQYIWTKEKREEATQNLAATTPTTSVAPKVVINYIHGGPLMRNTTLNEKGKDYFKPPPYESELVPFDPDWLREAYLSPFNAIMGRTWLEGMKDILSTYHQMVMSYLTEEGQINLYGSQLAALRHFHPDRQKIIQAEVDKLLAARFIREVEYPDWLEHRGQSGSDQSCHGDVRPKLQKGVVASHRSSRRTRVFHSPVYRQIKVIRLGFPASNNEAKYEAILFELDLSLALSTSKLEICSDSQLVVGHIQEEYEAKDEFALICNTNETSASWTHDIKNYLQTGNHPEESKITHKIRVQAVCFTLIEDCLYKRSFGGPYLRFLNNMEAWYVLEELHEGVCGNHTGERTLAHHAHSQGHASIPHMPLEVLNPVRSPWSFVQWEINIVVSLPVATTQKKFLLVANDYFNKWVEVEAYANIKDKDISNIAFRTFYSELKIKNLYFTPQYSQSNGRTEATNKIILSALKKMLEKSKGMWVDELPGVLWAQRTTLRQLTGNTPFTLAYGMDAIIPKKIGMPTAQTIVQG</sequence>
<dbReference type="SUPFAM" id="SSF53098">
    <property type="entry name" value="Ribonuclease H-like"/>
    <property type="match status" value="2"/>
</dbReference>
<organism evidence="1 2">
    <name type="scientific">Vitis vinifera</name>
    <name type="common">Grape</name>
    <dbReference type="NCBI Taxonomy" id="29760"/>
    <lineage>
        <taxon>Eukaryota</taxon>
        <taxon>Viridiplantae</taxon>
        <taxon>Streptophyta</taxon>
        <taxon>Embryophyta</taxon>
        <taxon>Tracheophyta</taxon>
        <taxon>Spermatophyta</taxon>
        <taxon>Magnoliopsida</taxon>
        <taxon>eudicotyledons</taxon>
        <taxon>Gunneridae</taxon>
        <taxon>Pentapetalae</taxon>
        <taxon>rosids</taxon>
        <taxon>Vitales</taxon>
        <taxon>Vitaceae</taxon>
        <taxon>Viteae</taxon>
        <taxon>Vitis</taxon>
    </lineage>
</organism>